<feature type="domain" description="VOC" evidence="1">
    <location>
        <begin position="18"/>
        <end position="141"/>
    </location>
</feature>
<reference evidence="2 3" key="1">
    <citation type="submission" date="2016-04" db="EMBL/GenBank/DDBJ databases">
        <title>Peptidophaga gingivicola gen. nov., sp. nov., isolated from human subgingival plaque.</title>
        <authorList>
            <person name="Beall C.J."/>
            <person name="Mokrzan E.M."/>
            <person name="Griffen A.L."/>
            <person name="Leys E.J."/>
        </authorList>
    </citation>
    <scope>NUCLEOTIDE SEQUENCE [LARGE SCALE GENOMIC DNA]</scope>
    <source>
        <strain evidence="2 3">BA112</strain>
    </source>
</reference>
<sequence>MTELGVTGEHTTDGIPHGSTSLTPFLAIIGAEEALDFYRSVFDARIVDVTEFDGVVVHAELDFGSGKLQVGEPNPEYGLVPPPSEGACYSLGLYCPNVDDVVSRALAAGATLREEPSTFISGDRYASILDPFGVRWSIMSRVEDISESESARRVAEWAAGRATS</sequence>
<dbReference type="Gene3D" id="3.30.720.110">
    <property type="match status" value="1"/>
</dbReference>
<dbReference type="InterPro" id="IPR004360">
    <property type="entry name" value="Glyas_Fos-R_dOase_dom"/>
</dbReference>
<dbReference type="EMBL" id="LVZK01000001">
    <property type="protein sequence ID" value="OAP87082.1"/>
    <property type="molecule type" value="Genomic_DNA"/>
</dbReference>
<name>A0A179B5V5_9ACTO</name>
<gene>
    <name evidence="2" type="ORF">A4H34_04050</name>
</gene>
<evidence type="ECO:0000313" key="2">
    <source>
        <dbReference type="EMBL" id="OAP87082.1"/>
    </source>
</evidence>
<proteinExistence type="predicted"/>
<dbReference type="Proteomes" id="UP000078368">
    <property type="component" value="Unassembled WGS sequence"/>
</dbReference>
<comment type="caution">
    <text evidence="2">The sequence shown here is derived from an EMBL/GenBank/DDBJ whole genome shotgun (WGS) entry which is preliminary data.</text>
</comment>
<dbReference type="SUPFAM" id="SSF54593">
    <property type="entry name" value="Glyoxalase/Bleomycin resistance protein/Dihydroxybiphenyl dioxygenase"/>
    <property type="match status" value="1"/>
</dbReference>
<dbReference type="RefSeq" id="WP_050758840.1">
    <property type="nucleotide sequence ID" value="NZ_LVZK01000001.1"/>
</dbReference>
<dbReference type="Gene3D" id="3.30.720.120">
    <property type="match status" value="1"/>
</dbReference>
<dbReference type="Pfam" id="PF00903">
    <property type="entry name" value="Glyoxalase"/>
    <property type="match status" value="1"/>
</dbReference>
<dbReference type="PANTHER" id="PTHR34109">
    <property type="entry name" value="BNAUNNG04460D PROTEIN-RELATED"/>
    <property type="match status" value="1"/>
</dbReference>
<dbReference type="InterPro" id="IPR029068">
    <property type="entry name" value="Glyas_Bleomycin-R_OHBP_Dase"/>
</dbReference>
<dbReference type="PANTHER" id="PTHR34109:SF1">
    <property type="entry name" value="VOC DOMAIN-CONTAINING PROTEIN"/>
    <property type="match status" value="1"/>
</dbReference>
<organism evidence="2 3">
    <name type="scientific">Peptidiphaga gingivicola</name>
    <dbReference type="NCBI Taxonomy" id="2741497"/>
    <lineage>
        <taxon>Bacteria</taxon>
        <taxon>Bacillati</taxon>
        <taxon>Actinomycetota</taxon>
        <taxon>Actinomycetes</taxon>
        <taxon>Actinomycetales</taxon>
        <taxon>Actinomycetaceae</taxon>
        <taxon>Peptidiphaga</taxon>
    </lineage>
</organism>
<dbReference type="AlphaFoldDB" id="A0A179B5V5"/>
<evidence type="ECO:0000313" key="3">
    <source>
        <dbReference type="Proteomes" id="UP000078368"/>
    </source>
</evidence>
<evidence type="ECO:0000259" key="1">
    <source>
        <dbReference type="PROSITE" id="PS51819"/>
    </source>
</evidence>
<dbReference type="CDD" id="cd07246">
    <property type="entry name" value="VOC_like"/>
    <property type="match status" value="1"/>
</dbReference>
<protein>
    <submittedName>
        <fullName evidence="2">Glyoxalase</fullName>
    </submittedName>
</protein>
<dbReference type="STRING" id="1823756.A4H34_04050"/>
<dbReference type="InterPro" id="IPR037523">
    <property type="entry name" value="VOC_core"/>
</dbReference>
<dbReference type="PROSITE" id="PS51819">
    <property type="entry name" value="VOC"/>
    <property type="match status" value="1"/>
</dbReference>
<accession>A0A179B5V5</accession>
<keyword evidence="3" id="KW-1185">Reference proteome</keyword>